<dbReference type="EMBL" id="SHKL01000001">
    <property type="protein sequence ID" value="RZT88628.1"/>
    <property type="molecule type" value="Genomic_DNA"/>
</dbReference>
<dbReference type="Pfam" id="PF00583">
    <property type="entry name" value="Acetyltransf_1"/>
    <property type="match status" value="1"/>
</dbReference>
<dbReference type="Proteomes" id="UP000291591">
    <property type="component" value="Unassembled WGS sequence"/>
</dbReference>
<accession>A0A4Q7V4M5</accession>
<sequence>MLSPVEDPLLHLCTPADWRAALTSGSVAPPSLQEVGFVHLSTAEQVALPAQRLFAGRRDMVLLVLDRAAIDRAGIEVRWKPGVPGDPESMRFPHAYGALPASAVLTVLPYRPDGEGRFSAPSVPVPDAANRAALLEPSLLRRAATAEIAVTGGVAVRTDAVPASRMHNQLLVEGTADAAAVVAEADRALDGLPHRAATLYGETLAGAAGDLYGHGWAVDELRLMTAPAAREGAGGTDGVVDVDLETLRPQWDAVWRRTLPEISDDEIAQLTDRYRVEDTATRVVPLAVLDGVTVIASCLLKIDGATAWLDSLETEPEHRGRGHGRALLEAARDRAAAAGCDLVALSTLARDWPQDWYARHGFTDAGRSWVAAKV</sequence>
<gene>
    <name evidence="2" type="ORF">EV383_5572</name>
</gene>
<protein>
    <submittedName>
        <fullName evidence="2">Uncharacterized protein (DUF952 family)</fullName>
    </submittedName>
</protein>
<dbReference type="CDD" id="cd04301">
    <property type="entry name" value="NAT_SF"/>
    <property type="match status" value="1"/>
</dbReference>
<dbReference type="Pfam" id="PF06108">
    <property type="entry name" value="DUF952"/>
    <property type="match status" value="1"/>
</dbReference>
<evidence type="ECO:0000313" key="3">
    <source>
        <dbReference type="Proteomes" id="UP000291591"/>
    </source>
</evidence>
<dbReference type="InterPro" id="IPR009297">
    <property type="entry name" value="DUF952"/>
</dbReference>
<dbReference type="SUPFAM" id="SSF56399">
    <property type="entry name" value="ADP-ribosylation"/>
    <property type="match status" value="1"/>
</dbReference>
<dbReference type="Gene3D" id="3.20.170.20">
    <property type="entry name" value="Protein of unknown function DUF952"/>
    <property type="match status" value="1"/>
</dbReference>
<evidence type="ECO:0000313" key="2">
    <source>
        <dbReference type="EMBL" id="RZT88628.1"/>
    </source>
</evidence>
<proteinExistence type="predicted"/>
<dbReference type="InterPro" id="IPR000182">
    <property type="entry name" value="GNAT_dom"/>
</dbReference>
<dbReference type="Gene3D" id="3.40.630.30">
    <property type="match status" value="1"/>
</dbReference>
<dbReference type="RefSeq" id="WP_165438519.1">
    <property type="nucleotide sequence ID" value="NZ_SHKL01000001.1"/>
</dbReference>
<organism evidence="2 3">
    <name type="scientific">Pseudonocardia sediminis</name>
    <dbReference type="NCBI Taxonomy" id="1397368"/>
    <lineage>
        <taxon>Bacteria</taxon>
        <taxon>Bacillati</taxon>
        <taxon>Actinomycetota</taxon>
        <taxon>Actinomycetes</taxon>
        <taxon>Pseudonocardiales</taxon>
        <taxon>Pseudonocardiaceae</taxon>
        <taxon>Pseudonocardia</taxon>
    </lineage>
</organism>
<evidence type="ECO:0000259" key="1">
    <source>
        <dbReference type="PROSITE" id="PS51186"/>
    </source>
</evidence>
<feature type="domain" description="N-acetyltransferase" evidence="1">
    <location>
        <begin position="238"/>
        <end position="374"/>
    </location>
</feature>
<dbReference type="GO" id="GO:0016747">
    <property type="term" value="F:acyltransferase activity, transferring groups other than amino-acyl groups"/>
    <property type="evidence" value="ECO:0007669"/>
    <property type="project" value="InterPro"/>
</dbReference>
<keyword evidence="3" id="KW-1185">Reference proteome</keyword>
<dbReference type="PROSITE" id="PS51186">
    <property type="entry name" value="GNAT"/>
    <property type="match status" value="1"/>
</dbReference>
<dbReference type="InterPro" id="IPR016181">
    <property type="entry name" value="Acyl_CoA_acyltransferase"/>
</dbReference>
<name>A0A4Q7V4M5_PSEST</name>
<reference evidence="2 3" key="1">
    <citation type="submission" date="2019-02" db="EMBL/GenBank/DDBJ databases">
        <title>Sequencing the genomes of 1000 actinobacteria strains.</title>
        <authorList>
            <person name="Klenk H.-P."/>
        </authorList>
    </citation>
    <scope>NUCLEOTIDE SEQUENCE [LARGE SCALE GENOMIC DNA]</scope>
    <source>
        <strain evidence="2 3">DSM 45779</strain>
    </source>
</reference>
<dbReference type="SUPFAM" id="SSF55729">
    <property type="entry name" value="Acyl-CoA N-acyltransferases (Nat)"/>
    <property type="match status" value="1"/>
</dbReference>
<comment type="caution">
    <text evidence="2">The sequence shown here is derived from an EMBL/GenBank/DDBJ whole genome shotgun (WGS) entry which is preliminary data.</text>
</comment>
<dbReference type="AlphaFoldDB" id="A0A4Q7V4M5"/>
<dbReference type="PANTHER" id="PTHR34129:SF1">
    <property type="entry name" value="DUF952 DOMAIN-CONTAINING PROTEIN"/>
    <property type="match status" value="1"/>
</dbReference>
<dbReference type="PANTHER" id="PTHR34129">
    <property type="entry name" value="BLR1139 PROTEIN"/>
    <property type="match status" value="1"/>
</dbReference>